<evidence type="ECO:0000313" key="2">
    <source>
        <dbReference type="EMBL" id="SHJ36930.1"/>
    </source>
</evidence>
<keyword evidence="3" id="KW-1185">Reference proteome</keyword>
<proteinExistence type="predicted"/>
<dbReference type="Pfam" id="PF04480">
    <property type="entry name" value="DUF559"/>
    <property type="match status" value="1"/>
</dbReference>
<dbReference type="Gene3D" id="3.40.960.10">
    <property type="entry name" value="VSR Endonuclease"/>
    <property type="match status" value="1"/>
</dbReference>
<dbReference type="EMBL" id="FQZY01000007">
    <property type="protein sequence ID" value="SHJ36930.1"/>
    <property type="molecule type" value="Genomic_DNA"/>
</dbReference>
<name>A0A1M6IR22_9FIRM</name>
<dbReference type="RefSeq" id="WP_073104410.1">
    <property type="nucleotide sequence ID" value="NZ_FQZY01000007.1"/>
</dbReference>
<dbReference type="AlphaFoldDB" id="A0A1M6IR22"/>
<organism evidence="2 3">
    <name type="scientific">Hespellia stercorisuis DSM 15480</name>
    <dbReference type="NCBI Taxonomy" id="1121950"/>
    <lineage>
        <taxon>Bacteria</taxon>
        <taxon>Bacillati</taxon>
        <taxon>Bacillota</taxon>
        <taxon>Clostridia</taxon>
        <taxon>Lachnospirales</taxon>
        <taxon>Lachnospiraceae</taxon>
        <taxon>Hespellia</taxon>
    </lineage>
</organism>
<protein>
    <recommendedName>
        <fullName evidence="1">DUF559 domain-containing protein</fullName>
    </recommendedName>
</protein>
<evidence type="ECO:0000313" key="3">
    <source>
        <dbReference type="Proteomes" id="UP000184301"/>
    </source>
</evidence>
<dbReference type="InterPro" id="IPR011335">
    <property type="entry name" value="Restrct_endonuc-II-like"/>
</dbReference>
<dbReference type="Proteomes" id="UP000184301">
    <property type="component" value="Unassembled WGS sequence"/>
</dbReference>
<feature type="domain" description="DUF559" evidence="1">
    <location>
        <begin position="121"/>
        <end position="203"/>
    </location>
</feature>
<dbReference type="SUPFAM" id="SSF52980">
    <property type="entry name" value="Restriction endonuclease-like"/>
    <property type="match status" value="1"/>
</dbReference>
<dbReference type="InterPro" id="IPR007569">
    <property type="entry name" value="DUF559"/>
</dbReference>
<accession>A0A1M6IR22</accession>
<dbReference type="OrthoDB" id="9798754at2"/>
<reference evidence="2 3" key="1">
    <citation type="submission" date="2016-11" db="EMBL/GenBank/DDBJ databases">
        <authorList>
            <person name="Jaros S."/>
            <person name="Januszkiewicz K."/>
            <person name="Wedrychowicz H."/>
        </authorList>
    </citation>
    <scope>NUCLEOTIDE SEQUENCE [LARGE SCALE GENOMIC DNA]</scope>
    <source>
        <strain evidence="2 3">DSM 15480</strain>
    </source>
</reference>
<sequence length="213" mass="24617">MGYAEAIQDNIPMEKHDGFGWYFPPCRICGSPVSTWSYIRGTEYTCADCKKLLVEEHVKNKKVLQVDKKQKKFDTAIKRISKVTDIAKYKKALEIVQKNLYKAGWFQSTEEIMTAVELIKRGLKINHQVSVYEYSVDFIIPEFKVALEIDGRPFHTKDNEKAQTIRDEVIADKLGEGWNVIRIDTENINTNVTKLVPAIKRILKYREDKKSAV</sequence>
<evidence type="ECO:0000259" key="1">
    <source>
        <dbReference type="Pfam" id="PF04480"/>
    </source>
</evidence>
<dbReference type="STRING" id="1121950.SAMN02745243_00444"/>
<gene>
    <name evidence="2" type="ORF">SAMN02745243_00444</name>
</gene>